<feature type="domain" description="Major facilitator superfamily associated" evidence="8">
    <location>
        <begin position="3"/>
        <end position="345"/>
    </location>
</feature>
<dbReference type="Proteomes" id="UP000288716">
    <property type="component" value="Unassembled WGS sequence"/>
</dbReference>
<dbReference type="EMBL" id="NCKV01006392">
    <property type="protein sequence ID" value="RWS23471.1"/>
    <property type="molecule type" value="Genomic_DNA"/>
</dbReference>
<feature type="transmembrane region" description="Helical" evidence="7">
    <location>
        <begin position="191"/>
        <end position="212"/>
    </location>
</feature>
<evidence type="ECO:0000256" key="5">
    <source>
        <dbReference type="ARBA" id="ARBA00023136"/>
    </source>
</evidence>
<evidence type="ECO:0000256" key="4">
    <source>
        <dbReference type="ARBA" id="ARBA00022989"/>
    </source>
</evidence>
<feature type="compositionally biased region" description="Low complexity" evidence="6">
    <location>
        <begin position="396"/>
        <end position="405"/>
    </location>
</feature>
<feature type="transmembrane region" description="Helical" evidence="7">
    <location>
        <begin position="45"/>
        <end position="66"/>
    </location>
</feature>
<dbReference type="VEuPathDB" id="VectorBase:LDEU008569"/>
<evidence type="ECO:0000256" key="1">
    <source>
        <dbReference type="ARBA" id="ARBA00004141"/>
    </source>
</evidence>
<feature type="transmembrane region" description="Helical" evidence="7">
    <location>
        <begin position="224"/>
        <end position="243"/>
    </location>
</feature>
<comment type="similarity">
    <text evidence="2">Belongs to the major facilitator superfamily. MFSD6 family.</text>
</comment>
<feature type="transmembrane region" description="Helical" evidence="7">
    <location>
        <begin position="16"/>
        <end position="33"/>
    </location>
</feature>
<keyword evidence="3 7" id="KW-0812">Transmembrane</keyword>
<dbReference type="InterPro" id="IPR024989">
    <property type="entry name" value="MFS_assoc_dom"/>
</dbReference>
<keyword evidence="4 7" id="KW-1133">Transmembrane helix</keyword>
<feature type="region of interest" description="Disordered" evidence="6">
    <location>
        <begin position="385"/>
        <end position="405"/>
    </location>
</feature>
<evidence type="ECO:0000256" key="3">
    <source>
        <dbReference type="ARBA" id="ARBA00022692"/>
    </source>
</evidence>
<proteinExistence type="inferred from homology"/>
<dbReference type="STRING" id="299467.A0A443S7I0"/>
<dbReference type="InterPro" id="IPR051717">
    <property type="entry name" value="MFS_MFSD6"/>
</dbReference>
<comment type="caution">
    <text evidence="9">The sequence shown here is derived from an EMBL/GenBank/DDBJ whole genome shotgun (WGS) entry which is preliminary data.</text>
</comment>
<dbReference type="GO" id="GO:0016020">
    <property type="term" value="C:membrane"/>
    <property type="evidence" value="ECO:0007669"/>
    <property type="project" value="UniProtKB-SubCell"/>
</dbReference>
<evidence type="ECO:0000259" key="8">
    <source>
        <dbReference type="Pfam" id="PF12832"/>
    </source>
</evidence>
<feature type="transmembrane region" description="Helical" evidence="7">
    <location>
        <begin position="308"/>
        <end position="330"/>
    </location>
</feature>
<feature type="transmembrane region" description="Helical" evidence="7">
    <location>
        <begin position="279"/>
        <end position="296"/>
    </location>
</feature>
<gene>
    <name evidence="9" type="ORF">B4U80_13369</name>
</gene>
<dbReference type="PANTHER" id="PTHR16172:SF41">
    <property type="entry name" value="MAJOR FACILITATOR SUPERFAMILY DOMAIN-CONTAINING PROTEIN 6-LIKE"/>
    <property type="match status" value="1"/>
</dbReference>
<evidence type="ECO:0000313" key="10">
    <source>
        <dbReference type="Proteomes" id="UP000288716"/>
    </source>
</evidence>
<dbReference type="PANTHER" id="PTHR16172">
    <property type="entry name" value="MAJOR FACILITATOR SUPERFAMILY DOMAIN-CONTAINING PROTEIN 6-LIKE"/>
    <property type="match status" value="1"/>
</dbReference>
<evidence type="ECO:0000256" key="7">
    <source>
        <dbReference type="SAM" id="Phobius"/>
    </source>
</evidence>
<dbReference type="AlphaFoldDB" id="A0A443S7I0"/>
<protein>
    <recommendedName>
        <fullName evidence="8">Major facilitator superfamily associated domain-containing protein</fullName>
    </recommendedName>
</protein>
<accession>A0A443S7I0</accession>
<feature type="transmembrane region" description="Helical" evidence="7">
    <location>
        <begin position="250"/>
        <end position="273"/>
    </location>
</feature>
<evidence type="ECO:0000313" key="9">
    <source>
        <dbReference type="EMBL" id="RWS23471.1"/>
    </source>
</evidence>
<evidence type="ECO:0000256" key="6">
    <source>
        <dbReference type="SAM" id="MobiDB-lite"/>
    </source>
</evidence>
<feature type="transmembrane region" description="Helical" evidence="7">
    <location>
        <begin position="78"/>
        <end position="104"/>
    </location>
</feature>
<feature type="transmembrane region" description="Helical" evidence="7">
    <location>
        <begin position="147"/>
        <end position="170"/>
    </location>
</feature>
<organism evidence="9 10">
    <name type="scientific">Leptotrombidium deliense</name>
    <dbReference type="NCBI Taxonomy" id="299467"/>
    <lineage>
        <taxon>Eukaryota</taxon>
        <taxon>Metazoa</taxon>
        <taxon>Ecdysozoa</taxon>
        <taxon>Arthropoda</taxon>
        <taxon>Chelicerata</taxon>
        <taxon>Arachnida</taxon>
        <taxon>Acari</taxon>
        <taxon>Acariformes</taxon>
        <taxon>Trombidiformes</taxon>
        <taxon>Prostigmata</taxon>
        <taxon>Anystina</taxon>
        <taxon>Parasitengona</taxon>
        <taxon>Trombiculoidea</taxon>
        <taxon>Trombiculidae</taxon>
        <taxon>Leptotrombidium</taxon>
    </lineage>
</organism>
<dbReference type="SUPFAM" id="SSF103473">
    <property type="entry name" value="MFS general substrate transporter"/>
    <property type="match status" value="1"/>
</dbReference>
<feature type="transmembrane region" description="Helical" evidence="7">
    <location>
        <begin position="342"/>
        <end position="365"/>
    </location>
</feature>
<dbReference type="Gene3D" id="1.20.1250.20">
    <property type="entry name" value="MFS general substrate transporter like domains"/>
    <property type="match status" value="2"/>
</dbReference>
<comment type="subcellular location">
    <subcellularLocation>
        <location evidence="1">Membrane</location>
        <topology evidence="1">Multi-pass membrane protein</topology>
    </subcellularLocation>
</comment>
<keyword evidence="10" id="KW-1185">Reference proteome</keyword>
<evidence type="ECO:0000256" key="2">
    <source>
        <dbReference type="ARBA" id="ARBA00005241"/>
    </source>
</evidence>
<name>A0A443S7I0_9ACAR</name>
<sequence length="405" mass="45690">MPIQLSEIGLTDLESGIIYTVLPILNLIIPPSFGMIVEKFGHHKIVNLICIIGITISCILICNIPVKDEAEGKNMFWIYLFLRISFSSFQISIQVMFQSSIAVIAKNKGGYGKQRIWSLVATMIFNPLTGILMTVCTKNNEAINYKPAFYLFIFFMIPLFIFVCLLKFEITKREEEQRKPVKQFLKSARLWFFYSLVVLVGVLQSVRIPYFIMFYRELNGPPYLIGILRSVTSLANIPVAYFASQMARKIGFYVYIIFILLLALRYVLLSVIYDPWLTIPIYALIPSGNIIVVANVEFSMILAPPGYFMTFVALASNANLGVGRILGRLLSAFIWTDFGARTLFHIIAAIAVGTSLFSAIIYSIYKPLRRNGNIVDDFDGESENRRLINDDESPQSTSVSSTSSS</sequence>
<keyword evidence="5 7" id="KW-0472">Membrane</keyword>
<dbReference type="InterPro" id="IPR036259">
    <property type="entry name" value="MFS_trans_sf"/>
</dbReference>
<reference evidence="9 10" key="1">
    <citation type="journal article" date="2018" name="Gigascience">
        <title>Genomes of trombidid mites reveal novel predicted allergens and laterally-transferred genes associated with secondary metabolism.</title>
        <authorList>
            <person name="Dong X."/>
            <person name="Chaisiri K."/>
            <person name="Xia D."/>
            <person name="Armstrong S.D."/>
            <person name="Fang Y."/>
            <person name="Donnelly M.J."/>
            <person name="Kadowaki T."/>
            <person name="McGarry J.W."/>
            <person name="Darby A.C."/>
            <person name="Makepeace B.L."/>
        </authorList>
    </citation>
    <scope>NUCLEOTIDE SEQUENCE [LARGE SCALE GENOMIC DNA]</scope>
    <source>
        <strain evidence="9">UoL-UT</strain>
    </source>
</reference>
<dbReference type="Pfam" id="PF12832">
    <property type="entry name" value="MFS_1_like"/>
    <property type="match status" value="1"/>
</dbReference>
<feature type="transmembrane region" description="Helical" evidence="7">
    <location>
        <begin position="116"/>
        <end position="135"/>
    </location>
</feature>
<dbReference type="OrthoDB" id="10029266at2759"/>